<dbReference type="Pfam" id="PF25601">
    <property type="entry name" value="AAA_lid_14"/>
    <property type="match status" value="1"/>
</dbReference>
<evidence type="ECO:0000256" key="3">
    <source>
        <dbReference type="ARBA" id="ARBA00023015"/>
    </source>
</evidence>
<dbReference type="SUPFAM" id="SSF54631">
    <property type="entry name" value="CBS-domain pair"/>
    <property type="match status" value="1"/>
</dbReference>
<dbReference type="SUPFAM" id="SSF55785">
    <property type="entry name" value="PYP-like sensor domain (PAS domain)"/>
    <property type="match status" value="1"/>
</dbReference>
<gene>
    <name evidence="9" type="ORF">NVS47_12495</name>
</gene>
<dbReference type="EMBL" id="JANPWE010000006">
    <property type="protein sequence ID" value="MCR6546320.1"/>
    <property type="molecule type" value="Genomic_DNA"/>
</dbReference>
<dbReference type="InterPro" id="IPR003593">
    <property type="entry name" value="AAA+_ATPase"/>
</dbReference>
<dbReference type="InterPro" id="IPR035965">
    <property type="entry name" value="PAS-like_dom_sf"/>
</dbReference>
<dbReference type="CDD" id="cd00130">
    <property type="entry name" value="PAS"/>
    <property type="match status" value="1"/>
</dbReference>
<reference evidence="9 10" key="1">
    <citation type="submission" date="2022-08" db="EMBL/GenBank/DDBJ databases">
        <title>Proteogenomics of the novel Dehalobacterium formicoaceticum strain EZ94 highlights a key role of methyltransferases during anaerobic dichloromethane degradation.</title>
        <authorList>
            <person name="Wasmund K."/>
        </authorList>
    </citation>
    <scope>NUCLEOTIDE SEQUENCE [LARGE SCALE GENOMIC DNA]</scope>
    <source>
        <strain evidence="9 10">EZ94</strain>
    </source>
</reference>
<dbReference type="InterPro" id="IPR025662">
    <property type="entry name" value="Sigma_54_int_dom_ATP-bd_1"/>
</dbReference>
<dbReference type="InterPro" id="IPR058031">
    <property type="entry name" value="AAA_lid_NorR"/>
</dbReference>
<dbReference type="Gene3D" id="3.30.450.20">
    <property type="entry name" value="PAS domain"/>
    <property type="match status" value="1"/>
</dbReference>
<keyword evidence="2" id="KW-0067">ATP-binding</keyword>
<accession>A0ABT1Y608</accession>
<dbReference type="InterPro" id="IPR046342">
    <property type="entry name" value="CBS_dom_sf"/>
</dbReference>
<dbReference type="InterPro" id="IPR025944">
    <property type="entry name" value="Sigma_54_int_dom_CS"/>
</dbReference>
<dbReference type="InterPro" id="IPR000700">
    <property type="entry name" value="PAS-assoc_C"/>
</dbReference>
<dbReference type="Gene3D" id="3.40.50.300">
    <property type="entry name" value="P-loop containing nucleotide triphosphate hydrolases"/>
    <property type="match status" value="1"/>
</dbReference>
<name>A0ABT1Y608_9FIRM</name>
<evidence type="ECO:0000259" key="7">
    <source>
        <dbReference type="PROSITE" id="PS50112"/>
    </source>
</evidence>
<keyword evidence="3" id="KW-0805">Transcription regulation</keyword>
<dbReference type="PROSITE" id="PS50113">
    <property type="entry name" value="PAC"/>
    <property type="match status" value="1"/>
</dbReference>
<dbReference type="InterPro" id="IPR013767">
    <property type="entry name" value="PAS_fold"/>
</dbReference>
<dbReference type="InterPro" id="IPR027417">
    <property type="entry name" value="P-loop_NTPase"/>
</dbReference>
<feature type="domain" description="PAS" evidence="7">
    <location>
        <begin position="127"/>
        <end position="177"/>
    </location>
</feature>
<dbReference type="CDD" id="cd00009">
    <property type="entry name" value="AAA"/>
    <property type="match status" value="1"/>
</dbReference>
<dbReference type="PROSITE" id="PS00688">
    <property type="entry name" value="SIGMA54_INTERACT_3"/>
    <property type="match status" value="1"/>
</dbReference>
<dbReference type="PROSITE" id="PS50045">
    <property type="entry name" value="SIGMA54_INTERACT_4"/>
    <property type="match status" value="1"/>
</dbReference>
<keyword evidence="1" id="KW-0547">Nucleotide-binding</keyword>
<keyword evidence="10" id="KW-1185">Reference proteome</keyword>
<dbReference type="PROSITE" id="PS00675">
    <property type="entry name" value="SIGMA54_INTERACT_1"/>
    <property type="match status" value="1"/>
</dbReference>
<keyword evidence="5" id="KW-0175">Coiled coil</keyword>
<feature type="domain" description="Sigma-54 factor interaction" evidence="6">
    <location>
        <begin position="271"/>
        <end position="500"/>
    </location>
</feature>
<organism evidence="9 10">
    <name type="scientific">Dehalobacterium formicoaceticum</name>
    <dbReference type="NCBI Taxonomy" id="51515"/>
    <lineage>
        <taxon>Bacteria</taxon>
        <taxon>Bacillati</taxon>
        <taxon>Bacillota</taxon>
        <taxon>Clostridia</taxon>
        <taxon>Eubacteriales</taxon>
        <taxon>Peptococcaceae</taxon>
        <taxon>Dehalobacterium</taxon>
    </lineage>
</organism>
<dbReference type="InterPro" id="IPR002078">
    <property type="entry name" value="Sigma_54_int"/>
</dbReference>
<dbReference type="Gene3D" id="1.10.8.60">
    <property type="match status" value="1"/>
</dbReference>
<dbReference type="SUPFAM" id="SSF52540">
    <property type="entry name" value="P-loop containing nucleoside triphosphate hydrolases"/>
    <property type="match status" value="1"/>
</dbReference>
<dbReference type="Proteomes" id="UP001524944">
    <property type="component" value="Unassembled WGS sequence"/>
</dbReference>
<dbReference type="SMART" id="SM00382">
    <property type="entry name" value="AAA"/>
    <property type="match status" value="1"/>
</dbReference>
<dbReference type="NCBIfam" id="TIGR00229">
    <property type="entry name" value="sensory_box"/>
    <property type="match status" value="1"/>
</dbReference>
<dbReference type="Pfam" id="PF00158">
    <property type="entry name" value="Sigma54_activat"/>
    <property type="match status" value="1"/>
</dbReference>
<evidence type="ECO:0000313" key="9">
    <source>
        <dbReference type="EMBL" id="MCR6546320.1"/>
    </source>
</evidence>
<feature type="domain" description="PAC" evidence="8">
    <location>
        <begin position="194"/>
        <end position="246"/>
    </location>
</feature>
<protein>
    <submittedName>
        <fullName evidence="9">Sigma 54-interacting transcriptional regulator</fullName>
    </submittedName>
</protein>
<evidence type="ECO:0000256" key="1">
    <source>
        <dbReference type="ARBA" id="ARBA00022741"/>
    </source>
</evidence>
<dbReference type="PROSITE" id="PS50112">
    <property type="entry name" value="PAS"/>
    <property type="match status" value="1"/>
</dbReference>
<feature type="coiled-coil region" evidence="5">
    <location>
        <begin position="237"/>
        <end position="264"/>
    </location>
</feature>
<evidence type="ECO:0000256" key="4">
    <source>
        <dbReference type="ARBA" id="ARBA00023163"/>
    </source>
</evidence>
<dbReference type="Pfam" id="PF00989">
    <property type="entry name" value="PAS"/>
    <property type="match status" value="1"/>
</dbReference>
<dbReference type="Gene3D" id="1.10.10.60">
    <property type="entry name" value="Homeodomain-like"/>
    <property type="match status" value="1"/>
</dbReference>
<evidence type="ECO:0000313" key="10">
    <source>
        <dbReference type="Proteomes" id="UP001524944"/>
    </source>
</evidence>
<dbReference type="RefSeq" id="WP_089611810.1">
    <property type="nucleotide sequence ID" value="NZ_CP022121.1"/>
</dbReference>
<dbReference type="PANTHER" id="PTHR32071:SF57">
    <property type="entry name" value="C4-DICARBOXYLATE TRANSPORT TRANSCRIPTIONAL REGULATORY PROTEIN DCTD"/>
    <property type="match status" value="1"/>
</dbReference>
<proteinExistence type="predicted"/>
<evidence type="ECO:0000259" key="6">
    <source>
        <dbReference type="PROSITE" id="PS50045"/>
    </source>
</evidence>
<dbReference type="InterPro" id="IPR000014">
    <property type="entry name" value="PAS"/>
</dbReference>
<keyword evidence="4" id="KW-0804">Transcription</keyword>
<evidence type="ECO:0000256" key="5">
    <source>
        <dbReference type="SAM" id="Coils"/>
    </source>
</evidence>
<evidence type="ECO:0000259" key="8">
    <source>
        <dbReference type="PROSITE" id="PS50113"/>
    </source>
</evidence>
<comment type="caution">
    <text evidence="9">The sequence shown here is derived from an EMBL/GenBank/DDBJ whole genome shotgun (WGS) entry which is preliminary data.</text>
</comment>
<evidence type="ECO:0000256" key="2">
    <source>
        <dbReference type="ARBA" id="ARBA00022840"/>
    </source>
</evidence>
<dbReference type="PANTHER" id="PTHR32071">
    <property type="entry name" value="TRANSCRIPTIONAL REGULATORY PROTEIN"/>
    <property type="match status" value="1"/>
</dbReference>
<sequence>MLIRECVQNNFIAVTSHEFIKNVHKIAMDQRATYIVVKEKNRIRDIFTIWELIEAYSSCPNGTMDNIKSKENFAVLSDQDNVTTLSRLDQNMAVVVDREQQPVGVIDGLKILKKLAAPALFEHGNLEKDEYASVLHHLGEEVLIVDGGGIVLYLNPAAETVNGVKEKDLLGKHVRDLEKENIISTSISLMVYQKKEKVDMMQHLKSGKTVLATAVPTFDEQGNIKRVICTSKDVDEINSLKSKVENQSREIIEKNQQIDKMREALFRQTEFVCSHEQLEEIKEKFLKIANTDLTVLIQGESGVGKEVVVRLLHNLSARSKYPLIKINCGLIPENLIESELFGYESGAFTGANKNGKLGKIELAHNSTLFLDEIGEMPLLLQVKLLEFLQDRKITRIGGTKRIEIDTRVIAATNRDLHDMVIKGTFRKDLYYRLNVFPLHIAPLRDRKDDIPVFLEYFLGKFNDKYKFNKKITPEVFEELINYYWPGNVRELEHTVEKAIINSDSDLITKEDFNLLPAVEGETRGRVICTGLMPWKSAKRELEVHLVKKAYDLYKSTYKAADALDVSQSTVAKILKNLNK</sequence>